<organism evidence="9 10">
    <name type="scientific">Microlunatus parietis</name>
    <dbReference type="NCBI Taxonomy" id="682979"/>
    <lineage>
        <taxon>Bacteria</taxon>
        <taxon>Bacillati</taxon>
        <taxon>Actinomycetota</taxon>
        <taxon>Actinomycetes</taxon>
        <taxon>Propionibacteriales</taxon>
        <taxon>Propionibacteriaceae</taxon>
        <taxon>Microlunatus</taxon>
    </lineage>
</organism>
<evidence type="ECO:0000259" key="8">
    <source>
        <dbReference type="PROSITE" id="PS50850"/>
    </source>
</evidence>
<feature type="transmembrane region" description="Helical" evidence="7">
    <location>
        <begin position="108"/>
        <end position="133"/>
    </location>
</feature>
<keyword evidence="3 7" id="KW-0812">Transmembrane</keyword>
<name>A0A7Y9I283_9ACTN</name>
<evidence type="ECO:0000256" key="6">
    <source>
        <dbReference type="SAM" id="MobiDB-lite"/>
    </source>
</evidence>
<dbReference type="GO" id="GO:0005886">
    <property type="term" value="C:plasma membrane"/>
    <property type="evidence" value="ECO:0007669"/>
    <property type="project" value="UniProtKB-SubCell"/>
</dbReference>
<feature type="transmembrane region" description="Helical" evidence="7">
    <location>
        <begin position="260"/>
        <end position="285"/>
    </location>
</feature>
<reference evidence="9 10" key="1">
    <citation type="submission" date="2020-07" db="EMBL/GenBank/DDBJ databases">
        <title>Sequencing the genomes of 1000 actinobacteria strains.</title>
        <authorList>
            <person name="Klenk H.-P."/>
        </authorList>
    </citation>
    <scope>NUCLEOTIDE SEQUENCE [LARGE SCALE GENOMIC DNA]</scope>
    <source>
        <strain evidence="9 10">DSM 22083</strain>
    </source>
</reference>
<feature type="transmembrane region" description="Helical" evidence="7">
    <location>
        <begin position="292"/>
        <end position="310"/>
    </location>
</feature>
<dbReference type="InterPro" id="IPR011701">
    <property type="entry name" value="MFS"/>
</dbReference>
<evidence type="ECO:0000313" key="9">
    <source>
        <dbReference type="EMBL" id="NYE68902.1"/>
    </source>
</evidence>
<dbReference type="EMBL" id="JACCBU010000001">
    <property type="protein sequence ID" value="NYE68902.1"/>
    <property type="molecule type" value="Genomic_DNA"/>
</dbReference>
<feature type="compositionally biased region" description="Polar residues" evidence="6">
    <location>
        <begin position="424"/>
        <end position="442"/>
    </location>
</feature>
<sequence length="464" mass="49221">MTETEAVAVPAHWRRNLAIFLSGQTVSLFGSMIVQYVVMWYVTLETQSGVAVALYAVAAFAPQGIVSIFGGVLADRMNRKVLAMSADIGIAASTLVLALLMMNGITDLWIILLAVGVRSLGAGVQTPTVQAMIPQLVPGDQLMRVNGMFQTIQSVMSLLAPAVAGAIYAFAGIVPVFFLDVVTAVIGVVLLGLVTVPTLARATESTTTYGQDLVEGMRYITTHPIVRWLLGVFAILFLLTVAPSFLTPLMVARSFGDEKWMLAVLEIVFSVGMMLGGVLVSTILAKKNPMRLILVATYGFALFTILQGLAPNLWVFYGFMFAFGLMVPPFSSPFMTLFQRTVEPAKHGRVFSYVGIVMALATPIGMVAFGPLADVISVQLLLIIAGTATMIVITVAILLPSGRAALAAARESEPDEDSGDTADQVPSDTVPSDTVPSGTVPSGTELRAPSGSDYPEPEAPATLR</sequence>
<evidence type="ECO:0000256" key="2">
    <source>
        <dbReference type="ARBA" id="ARBA00022475"/>
    </source>
</evidence>
<feature type="transmembrane region" description="Helical" evidence="7">
    <location>
        <begin position="225"/>
        <end position="248"/>
    </location>
</feature>
<evidence type="ECO:0000256" key="7">
    <source>
        <dbReference type="SAM" id="Phobius"/>
    </source>
</evidence>
<dbReference type="RefSeq" id="WP_179747769.1">
    <property type="nucleotide sequence ID" value="NZ_JACCBU010000001.1"/>
</dbReference>
<evidence type="ECO:0000256" key="5">
    <source>
        <dbReference type="ARBA" id="ARBA00023136"/>
    </source>
</evidence>
<feature type="transmembrane region" description="Helical" evidence="7">
    <location>
        <begin position="17"/>
        <end position="38"/>
    </location>
</feature>
<feature type="transmembrane region" description="Helical" evidence="7">
    <location>
        <begin position="376"/>
        <end position="399"/>
    </location>
</feature>
<dbReference type="CDD" id="cd06173">
    <property type="entry name" value="MFS_MefA_like"/>
    <property type="match status" value="1"/>
</dbReference>
<dbReference type="PANTHER" id="PTHR23513:SF6">
    <property type="entry name" value="MAJOR FACILITATOR SUPERFAMILY ASSOCIATED DOMAIN-CONTAINING PROTEIN"/>
    <property type="match status" value="1"/>
</dbReference>
<feature type="transmembrane region" description="Helical" evidence="7">
    <location>
        <begin position="154"/>
        <end position="178"/>
    </location>
</feature>
<dbReference type="GO" id="GO:0022857">
    <property type="term" value="F:transmembrane transporter activity"/>
    <property type="evidence" value="ECO:0007669"/>
    <property type="project" value="InterPro"/>
</dbReference>
<feature type="transmembrane region" description="Helical" evidence="7">
    <location>
        <begin position="50"/>
        <end position="74"/>
    </location>
</feature>
<dbReference type="Gene3D" id="1.20.1250.20">
    <property type="entry name" value="MFS general substrate transporter like domains"/>
    <property type="match status" value="1"/>
</dbReference>
<keyword evidence="10" id="KW-1185">Reference proteome</keyword>
<evidence type="ECO:0000256" key="3">
    <source>
        <dbReference type="ARBA" id="ARBA00022692"/>
    </source>
</evidence>
<feature type="transmembrane region" description="Helical" evidence="7">
    <location>
        <begin position="350"/>
        <end position="370"/>
    </location>
</feature>
<evidence type="ECO:0000256" key="1">
    <source>
        <dbReference type="ARBA" id="ARBA00004651"/>
    </source>
</evidence>
<comment type="caution">
    <text evidence="9">The sequence shown here is derived from an EMBL/GenBank/DDBJ whole genome shotgun (WGS) entry which is preliminary data.</text>
</comment>
<evidence type="ECO:0000256" key="4">
    <source>
        <dbReference type="ARBA" id="ARBA00022989"/>
    </source>
</evidence>
<dbReference type="SUPFAM" id="SSF103473">
    <property type="entry name" value="MFS general substrate transporter"/>
    <property type="match status" value="1"/>
</dbReference>
<dbReference type="InterPro" id="IPR036259">
    <property type="entry name" value="MFS_trans_sf"/>
</dbReference>
<feature type="region of interest" description="Disordered" evidence="6">
    <location>
        <begin position="409"/>
        <end position="464"/>
    </location>
</feature>
<feature type="domain" description="Major facilitator superfamily (MFS) profile" evidence="8">
    <location>
        <begin position="16"/>
        <end position="403"/>
    </location>
</feature>
<keyword evidence="2" id="KW-1003">Cell membrane</keyword>
<dbReference type="InterPro" id="IPR020846">
    <property type="entry name" value="MFS_dom"/>
</dbReference>
<accession>A0A7Y9I283</accession>
<feature type="transmembrane region" description="Helical" evidence="7">
    <location>
        <begin position="316"/>
        <end position="338"/>
    </location>
</feature>
<dbReference type="AlphaFoldDB" id="A0A7Y9I283"/>
<protein>
    <submittedName>
        <fullName evidence="9">DHA3 family macrolide efflux protein-like MFS transporter</fullName>
    </submittedName>
</protein>
<comment type="subcellular location">
    <subcellularLocation>
        <location evidence="1">Cell membrane</location>
        <topology evidence="1">Multi-pass membrane protein</topology>
    </subcellularLocation>
</comment>
<feature type="transmembrane region" description="Helical" evidence="7">
    <location>
        <begin position="184"/>
        <end position="204"/>
    </location>
</feature>
<proteinExistence type="predicted"/>
<gene>
    <name evidence="9" type="ORF">BKA15_000231</name>
</gene>
<evidence type="ECO:0000313" key="10">
    <source>
        <dbReference type="Proteomes" id="UP000569914"/>
    </source>
</evidence>
<dbReference type="PROSITE" id="PS50850">
    <property type="entry name" value="MFS"/>
    <property type="match status" value="1"/>
</dbReference>
<keyword evidence="5 7" id="KW-0472">Membrane</keyword>
<dbReference type="PANTHER" id="PTHR23513">
    <property type="entry name" value="INTEGRAL MEMBRANE EFFLUX PROTEIN-RELATED"/>
    <property type="match status" value="1"/>
</dbReference>
<dbReference type="Proteomes" id="UP000569914">
    <property type="component" value="Unassembled WGS sequence"/>
</dbReference>
<keyword evidence="4 7" id="KW-1133">Transmembrane helix</keyword>
<feature type="transmembrane region" description="Helical" evidence="7">
    <location>
        <begin position="81"/>
        <end position="102"/>
    </location>
</feature>
<dbReference type="Pfam" id="PF07690">
    <property type="entry name" value="MFS_1"/>
    <property type="match status" value="1"/>
</dbReference>